<dbReference type="PANTHER" id="PTHR46910:SF3">
    <property type="entry name" value="HALOTOLERANCE PROTEIN 9-RELATED"/>
    <property type="match status" value="1"/>
</dbReference>
<dbReference type="GO" id="GO:0005634">
    <property type="term" value="C:nucleus"/>
    <property type="evidence" value="ECO:0007669"/>
    <property type="project" value="UniProtKB-SubCell"/>
</dbReference>
<comment type="caution">
    <text evidence="7">The sequence shown here is derived from an EMBL/GenBank/DDBJ whole genome shotgun (WGS) entry which is preliminary data.</text>
</comment>
<dbReference type="InterPro" id="IPR001138">
    <property type="entry name" value="Zn2Cys6_DnaBD"/>
</dbReference>
<proteinExistence type="predicted"/>
<comment type="subcellular location">
    <subcellularLocation>
        <location evidence="1">Nucleus</location>
    </subcellularLocation>
</comment>
<keyword evidence="8" id="KW-1185">Reference proteome</keyword>
<reference evidence="7" key="2">
    <citation type="submission" date="2023-05" db="EMBL/GenBank/DDBJ databases">
        <authorList>
            <consortium name="Lawrence Berkeley National Laboratory"/>
            <person name="Steindorff A."/>
            <person name="Hensen N."/>
            <person name="Bonometti L."/>
            <person name="Westerberg I."/>
            <person name="Brannstrom I.O."/>
            <person name="Guillou S."/>
            <person name="Cros-Aarteil S."/>
            <person name="Calhoun S."/>
            <person name="Haridas S."/>
            <person name="Kuo A."/>
            <person name="Mondo S."/>
            <person name="Pangilinan J."/>
            <person name="Riley R."/>
            <person name="Labutti K."/>
            <person name="Andreopoulos B."/>
            <person name="Lipzen A."/>
            <person name="Chen C."/>
            <person name="Yanf M."/>
            <person name="Daum C."/>
            <person name="Ng V."/>
            <person name="Clum A."/>
            <person name="Ohm R."/>
            <person name="Martin F."/>
            <person name="Silar P."/>
            <person name="Natvig D."/>
            <person name="Lalanne C."/>
            <person name="Gautier V."/>
            <person name="Ament-Velasquez S.L."/>
            <person name="Kruys A."/>
            <person name="Hutchinson M.I."/>
            <person name="Powell A.J."/>
            <person name="Barry K."/>
            <person name="Miller A.N."/>
            <person name="Grigoriev I.V."/>
            <person name="Debuchy R."/>
            <person name="Gladieux P."/>
            <person name="Thoren M.H."/>
            <person name="Johannesson H."/>
        </authorList>
    </citation>
    <scope>NUCLEOTIDE SEQUENCE</scope>
    <source>
        <strain evidence="7">CBS 892.96</strain>
    </source>
</reference>
<dbReference type="Pfam" id="PF00172">
    <property type="entry name" value="Zn_clus"/>
    <property type="match status" value="1"/>
</dbReference>
<dbReference type="AlphaFoldDB" id="A0AAN6W8F5"/>
<evidence type="ECO:0000256" key="1">
    <source>
        <dbReference type="ARBA" id="ARBA00004123"/>
    </source>
</evidence>
<dbReference type="PANTHER" id="PTHR46910">
    <property type="entry name" value="TRANSCRIPTION FACTOR PDR1"/>
    <property type="match status" value="1"/>
</dbReference>
<dbReference type="PROSITE" id="PS00463">
    <property type="entry name" value="ZN2_CY6_FUNGAL_1"/>
    <property type="match status" value="1"/>
</dbReference>
<keyword evidence="4" id="KW-0539">Nucleus</keyword>
<sequence>MHTSHRIWPKALQTPDTFKSRPSLETPSVGPPSDCRALPPRRSSARKACVYCKAKKIRCNGGEPCSQCQFRQHPRECHYERRDAALRKRSAPGTDPPLCSKSSSAVVYSSVSPYSLSRQASADPEKEYMLQSYARLTLANELVTRYTSIYPALIHLDAEHLSLQVKYDPDRLLAHINAIHLHTSANLQDLHPLSDNRRQRLDPTQWNDVLIRRDLAASLPSQYFVNDHAAFHLFDVDLFLDNLAAYGGHLYCSSQLINALLAWTCQAYYGLYPEKALQELSVHLLNGSTITSAPTATLLEVYAMILGRSVHGLFGAGDSLSTGAIVEPTGMALSSSQWTKASFHTAWGVFSNQKFIDLQFRSCAFQGPLMLPIPGRDAYKLDDSVLSILPRPSSTTISYLYYYTGESDDGSPLATLPNKSPNLEQAESIFRRLFLWTAGLPLDCMHFYAAGIAMFQPLIFGPLQRLTFPSFNTQGSALCAFNSSVDQLKRLVINHRSTFKLQENLIGPLRGSIALASSLCQTGSSMERKDDSLTSNLVVDSELALTDPKLGDLNISDRIEPTTDVDHVVENDRMELE</sequence>
<evidence type="ECO:0000259" key="6">
    <source>
        <dbReference type="PROSITE" id="PS50048"/>
    </source>
</evidence>
<dbReference type="CDD" id="cd00067">
    <property type="entry name" value="GAL4"/>
    <property type="match status" value="1"/>
</dbReference>
<protein>
    <recommendedName>
        <fullName evidence="6">Zn(2)-C6 fungal-type domain-containing protein</fullName>
    </recommendedName>
</protein>
<accession>A0AAN6W8F5</accession>
<dbReference type="SUPFAM" id="SSF57701">
    <property type="entry name" value="Zn2/Cys6 DNA-binding domain"/>
    <property type="match status" value="1"/>
</dbReference>
<reference evidence="7" key="1">
    <citation type="journal article" date="2023" name="Mol. Phylogenet. Evol.">
        <title>Genome-scale phylogeny and comparative genomics of the fungal order Sordariales.</title>
        <authorList>
            <person name="Hensen N."/>
            <person name="Bonometti L."/>
            <person name="Westerberg I."/>
            <person name="Brannstrom I.O."/>
            <person name="Guillou S."/>
            <person name="Cros-Aarteil S."/>
            <person name="Calhoun S."/>
            <person name="Haridas S."/>
            <person name="Kuo A."/>
            <person name="Mondo S."/>
            <person name="Pangilinan J."/>
            <person name="Riley R."/>
            <person name="LaButti K."/>
            <person name="Andreopoulos B."/>
            <person name="Lipzen A."/>
            <person name="Chen C."/>
            <person name="Yan M."/>
            <person name="Daum C."/>
            <person name="Ng V."/>
            <person name="Clum A."/>
            <person name="Steindorff A."/>
            <person name="Ohm R.A."/>
            <person name="Martin F."/>
            <person name="Silar P."/>
            <person name="Natvig D.O."/>
            <person name="Lalanne C."/>
            <person name="Gautier V."/>
            <person name="Ament-Velasquez S.L."/>
            <person name="Kruys A."/>
            <person name="Hutchinson M.I."/>
            <person name="Powell A.J."/>
            <person name="Barry K."/>
            <person name="Miller A.N."/>
            <person name="Grigoriev I.V."/>
            <person name="Debuchy R."/>
            <person name="Gladieux P."/>
            <person name="Hiltunen Thoren M."/>
            <person name="Johannesson H."/>
        </authorList>
    </citation>
    <scope>NUCLEOTIDE SEQUENCE</scope>
    <source>
        <strain evidence="7">CBS 892.96</strain>
    </source>
</reference>
<keyword evidence="2" id="KW-0479">Metal-binding</keyword>
<feature type="region of interest" description="Disordered" evidence="5">
    <location>
        <begin position="15"/>
        <end position="40"/>
    </location>
</feature>
<feature type="domain" description="Zn(2)-C6 fungal-type" evidence="6">
    <location>
        <begin position="48"/>
        <end position="79"/>
    </location>
</feature>
<dbReference type="InterPro" id="IPR036864">
    <property type="entry name" value="Zn2-C6_fun-type_DNA-bd_sf"/>
</dbReference>
<dbReference type="GO" id="GO:0000981">
    <property type="term" value="F:DNA-binding transcription factor activity, RNA polymerase II-specific"/>
    <property type="evidence" value="ECO:0007669"/>
    <property type="project" value="InterPro"/>
</dbReference>
<dbReference type="SMART" id="SM00066">
    <property type="entry name" value="GAL4"/>
    <property type="match status" value="1"/>
</dbReference>
<dbReference type="EMBL" id="MU866169">
    <property type="protein sequence ID" value="KAK4177319.1"/>
    <property type="molecule type" value="Genomic_DNA"/>
</dbReference>
<evidence type="ECO:0000256" key="2">
    <source>
        <dbReference type="ARBA" id="ARBA00022723"/>
    </source>
</evidence>
<dbReference type="Proteomes" id="UP001302321">
    <property type="component" value="Unassembled WGS sequence"/>
</dbReference>
<evidence type="ECO:0000256" key="4">
    <source>
        <dbReference type="ARBA" id="ARBA00023242"/>
    </source>
</evidence>
<organism evidence="7 8">
    <name type="scientific">Triangularia setosa</name>
    <dbReference type="NCBI Taxonomy" id="2587417"/>
    <lineage>
        <taxon>Eukaryota</taxon>
        <taxon>Fungi</taxon>
        <taxon>Dikarya</taxon>
        <taxon>Ascomycota</taxon>
        <taxon>Pezizomycotina</taxon>
        <taxon>Sordariomycetes</taxon>
        <taxon>Sordariomycetidae</taxon>
        <taxon>Sordariales</taxon>
        <taxon>Podosporaceae</taxon>
        <taxon>Triangularia</taxon>
    </lineage>
</organism>
<dbReference type="GO" id="GO:0008270">
    <property type="term" value="F:zinc ion binding"/>
    <property type="evidence" value="ECO:0007669"/>
    <property type="project" value="InterPro"/>
</dbReference>
<dbReference type="PROSITE" id="PS50048">
    <property type="entry name" value="ZN2_CY6_FUNGAL_2"/>
    <property type="match status" value="1"/>
</dbReference>
<evidence type="ECO:0000256" key="5">
    <source>
        <dbReference type="SAM" id="MobiDB-lite"/>
    </source>
</evidence>
<evidence type="ECO:0000313" key="7">
    <source>
        <dbReference type="EMBL" id="KAK4177319.1"/>
    </source>
</evidence>
<dbReference type="GO" id="GO:0003677">
    <property type="term" value="F:DNA binding"/>
    <property type="evidence" value="ECO:0007669"/>
    <property type="project" value="UniProtKB-KW"/>
</dbReference>
<keyword evidence="3" id="KW-0238">DNA-binding</keyword>
<dbReference type="InterPro" id="IPR050987">
    <property type="entry name" value="AtrR-like"/>
</dbReference>
<evidence type="ECO:0000313" key="8">
    <source>
        <dbReference type="Proteomes" id="UP001302321"/>
    </source>
</evidence>
<dbReference type="Gene3D" id="4.10.240.10">
    <property type="entry name" value="Zn(2)-C6 fungal-type DNA-binding domain"/>
    <property type="match status" value="1"/>
</dbReference>
<evidence type="ECO:0000256" key="3">
    <source>
        <dbReference type="ARBA" id="ARBA00023125"/>
    </source>
</evidence>
<gene>
    <name evidence="7" type="ORF">QBC36DRAFT_345576</name>
</gene>
<name>A0AAN6W8F5_9PEZI</name>